<keyword evidence="10" id="KW-0813">Transport</keyword>
<comment type="similarity">
    <text evidence="10">Belongs to the complex I subunit 5 family.</text>
</comment>
<feature type="domain" description="NADH-Ubiquinone oxidoreductase (complex I) chain 5 N-terminal" evidence="12">
    <location>
        <begin position="58"/>
        <end position="95"/>
    </location>
</feature>
<dbReference type="Pfam" id="PF00662">
    <property type="entry name" value="Proton_antipo_N"/>
    <property type="match status" value="1"/>
</dbReference>
<dbReference type="InterPro" id="IPR001516">
    <property type="entry name" value="Proton_antipo_N"/>
</dbReference>
<feature type="transmembrane region" description="Helical" evidence="10">
    <location>
        <begin position="423"/>
        <end position="444"/>
    </location>
</feature>
<keyword evidence="10" id="KW-0830">Ubiquinone</keyword>
<proteinExistence type="inferred from homology"/>
<comment type="catalytic activity">
    <reaction evidence="9 10">
        <text>a ubiquinone + NADH + 5 H(+)(in) = a ubiquinol + NAD(+) + 4 H(+)(out)</text>
        <dbReference type="Rhea" id="RHEA:29091"/>
        <dbReference type="Rhea" id="RHEA-COMP:9565"/>
        <dbReference type="Rhea" id="RHEA-COMP:9566"/>
        <dbReference type="ChEBI" id="CHEBI:15378"/>
        <dbReference type="ChEBI" id="CHEBI:16389"/>
        <dbReference type="ChEBI" id="CHEBI:17976"/>
        <dbReference type="ChEBI" id="CHEBI:57540"/>
        <dbReference type="ChEBI" id="CHEBI:57945"/>
        <dbReference type="EC" id="7.1.1.2"/>
    </reaction>
</comment>
<evidence type="ECO:0000259" key="11">
    <source>
        <dbReference type="Pfam" id="PF00361"/>
    </source>
</evidence>
<dbReference type="EC" id="7.1.1.2" evidence="3 10"/>
<dbReference type="InterPro" id="IPR003945">
    <property type="entry name" value="NU5C-like"/>
</dbReference>
<feature type="transmembrane region" description="Helical" evidence="10">
    <location>
        <begin position="548"/>
        <end position="565"/>
    </location>
</feature>
<evidence type="ECO:0000256" key="5">
    <source>
        <dbReference type="ARBA" id="ARBA00022692"/>
    </source>
</evidence>
<dbReference type="EMBL" id="KF385871">
    <property type="protein sequence ID" value="AHA52507.1"/>
    <property type="molecule type" value="Genomic_DNA"/>
</dbReference>
<evidence type="ECO:0000256" key="3">
    <source>
        <dbReference type="ARBA" id="ARBA00012944"/>
    </source>
</evidence>
<feature type="transmembrane region" description="Helical" evidence="10">
    <location>
        <begin position="382"/>
        <end position="402"/>
    </location>
</feature>
<feature type="domain" description="NADH:quinone oxidoreductase/Mrp antiporter transmembrane" evidence="11">
    <location>
        <begin position="113"/>
        <end position="382"/>
    </location>
</feature>
<keyword evidence="6" id="KW-0249">Electron transport</keyword>
<keyword evidence="7 10" id="KW-1133">Transmembrane helix</keyword>
<feature type="transmembrane region" description="Helical" evidence="10">
    <location>
        <begin position="157"/>
        <end position="175"/>
    </location>
</feature>
<evidence type="ECO:0000256" key="10">
    <source>
        <dbReference type="RuleBase" id="RU003404"/>
    </source>
</evidence>
<dbReference type="PANTHER" id="PTHR42829">
    <property type="entry name" value="NADH-UBIQUINONE OXIDOREDUCTASE CHAIN 5"/>
    <property type="match status" value="1"/>
</dbReference>
<dbReference type="InterPro" id="IPR001750">
    <property type="entry name" value="ND/Mrp_TM"/>
</dbReference>
<evidence type="ECO:0000259" key="12">
    <source>
        <dbReference type="Pfam" id="PF00662"/>
    </source>
</evidence>
<evidence type="ECO:0000256" key="1">
    <source>
        <dbReference type="ARBA" id="ARBA00003257"/>
    </source>
</evidence>
<evidence type="ECO:0000256" key="8">
    <source>
        <dbReference type="ARBA" id="ARBA00023136"/>
    </source>
</evidence>
<feature type="transmembrane region" description="Helical" evidence="10">
    <location>
        <begin position="456"/>
        <end position="473"/>
    </location>
</feature>
<feature type="transmembrane region" description="Helical" evidence="10">
    <location>
        <begin position="245"/>
        <end position="266"/>
    </location>
</feature>
<feature type="transmembrane region" description="Helical" evidence="10">
    <location>
        <begin position="522"/>
        <end position="541"/>
    </location>
</feature>
<accession>A0A0A6ZLS4</accession>
<evidence type="ECO:0000256" key="6">
    <source>
        <dbReference type="ARBA" id="ARBA00022982"/>
    </source>
</evidence>
<dbReference type="PRINTS" id="PR01434">
    <property type="entry name" value="NADHDHGNASE5"/>
</dbReference>
<comment type="function">
    <text evidence="1">Core subunit of the mitochondrial membrane respiratory chain NADH dehydrogenase (Complex I) that is believed to belong to the minimal assembly required for catalysis. Complex I functions in the transfer of electrons from NADH to the respiratory chain. The immediate electron acceptor for the enzyme is believed to be ubiquinone.</text>
</comment>
<dbReference type="AlphaFoldDB" id="A0A0A6ZLS4"/>
<feature type="transmembrane region" description="Helical" evidence="10">
    <location>
        <begin position="181"/>
        <end position="199"/>
    </location>
</feature>
<evidence type="ECO:0000313" key="13">
    <source>
        <dbReference type="EMBL" id="AHA52507.1"/>
    </source>
</evidence>
<geneLocation type="mitochondrion" evidence="13"/>
<feature type="transmembrane region" description="Helical" evidence="10">
    <location>
        <begin position="56"/>
        <end position="83"/>
    </location>
</feature>
<evidence type="ECO:0000256" key="9">
    <source>
        <dbReference type="ARBA" id="ARBA00049551"/>
    </source>
</evidence>
<dbReference type="GO" id="GO:0008137">
    <property type="term" value="F:NADH dehydrogenase (ubiquinone) activity"/>
    <property type="evidence" value="ECO:0007669"/>
    <property type="project" value="UniProtKB-EC"/>
</dbReference>
<sequence length="566" mass="66445">MIYNNLKNLMIFMLMSFYLFMLNFLSWLMFLLFYILNMKIFLEFNFTNLNSNKMILFIYLDWMTMIFISTISLISSIVILYSLEYMNKDKFMKRFIMLILTFILSMIFMILTPNLISILLGWDGLGVSSYALVAYYQNKKSFNSSMNTILMNRLGDIMIISSIALLSSLGSWNLLLMNHNSNMNLIMMFIFTATITKSAQMPFSSWLPMAMAAPTPVSSLVHSSTLVTAGVYILIRFNHLINLNLMYFITLISSITMLMAGLSANLEYDIKKIIALSTLSQLSLMILTISLNCPKMTFFHLITHAMFKSLMFLCSGIMIHNYLNHQDIRYMSFMNLNMPLTNLMFNSSALTLCGLPFLSGFYSKDLIIELFTFNKFNNLMFMTIYISMSLTISYTFRLIFYLTLKSKKIKTFMYYNSFNFMNYTIFILFFMSLFYGSMLNWLIMSNLETIFLPKKLKLLIFMFLILGISMGLISPFNPPMFMIKFKYLIIFTKNMWLLPLLFKKNKINMLKLTNKMIFFSDSTWLELLTFKLFSFMLTLLMKKMNWSLIFFSLTMYFSLSLILIYL</sequence>
<name>A0A0A6ZLS4_9HYME</name>
<feature type="transmembrane region" description="Helical" evidence="10">
    <location>
        <begin position="12"/>
        <end position="36"/>
    </location>
</feature>
<feature type="transmembrane region" description="Helical" evidence="10">
    <location>
        <begin position="298"/>
        <end position="323"/>
    </location>
</feature>
<evidence type="ECO:0000256" key="7">
    <source>
        <dbReference type="ARBA" id="ARBA00022989"/>
    </source>
</evidence>
<dbReference type="GO" id="GO:0016020">
    <property type="term" value="C:membrane"/>
    <property type="evidence" value="ECO:0007669"/>
    <property type="project" value="UniProtKB-SubCell"/>
</dbReference>
<keyword evidence="5 10" id="KW-0812">Transmembrane</keyword>
<organism evidence="13">
    <name type="scientific">Euurobracon breviterebrae</name>
    <dbReference type="NCBI Taxonomy" id="1421601"/>
    <lineage>
        <taxon>Eukaryota</taxon>
        <taxon>Metazoa</taxon>
        <taxon>Ecdysozoa</taxon>
        <taxon>Arthropoda</taxon>
        <taxon>Hexapoda</taxon>
        <taxon>Insecta</taxon>
        <taxon>Pterygota</taxon>
        <taxon>Neoptera</taxon>
        <taxon>Endopterygota</taxon>
        <taxon>Hymenoptera</taxon>
        <taxon>Apocrita</taxon>
        <taxon>Ichneumonoidea</taxon>
        <taxon>Braconidae</taxon>
        <taxon>Braconinae</taxon>
        <taxon>Euurobracon</taxon>
    </lineage>
</organism>
<feature type="transmembrane region" description="Helical" evidence="10">
    <location>
        <begin position="343"/>
        <end position="362"/>
    </location>
</feature>
<dbReference type="Pfam" id="PF00361">
    <property type="entry name" value="Proton_antipo_M"/>
    <property type="match status" value="1"/>
</dbReference>
<dbReference type="GO" id="GO:0003954">
    <property type="term" value="F:NADH dehydrogenase activity"/>
    <property type="evidence" value="ECO:0007669"/>
    <property type="project" value="TreeGrafter"/>
</dbReference>
<feature type="transmembrane region" description="Helical" evidence="10">
    <location>
        <begin position="95"/>
        <end position="112"/>
    </location>
</feature>
<keyword evidence="10" id="KW-0520">NAD</keyword>
<keyword evidence="10 13" id="KW-0496">Mitochondrion</keyword>
<dbReference type="GO" id="GO:0015990">
    <property type="term" value="P:electron transport coupled proton transport"/>
    <property type="evidence" value="ECO:0007669"/>
    <property type="project" value="TreeGrafter"/>
</dbReference>
<evidence type="ECO:0000256" key="2">
    <source>
        <dbReference type="ARBA" id="ARBA00004141"/>
    </source>
</evidence>
<gene>
    <name evidence="13" type="primary">ND5</name>
</gene>
<comment type="subcellular location">
    <subcellularLocation>
        <location evidence="2">Membrane</location>
        <topology evidence="2">Multi-pass membrane protein</topology>
    </subcellularLocation>
</comment>
<protein>
    <recommendedName>
        <fullName evidence="4 10">NADH-ubiquinone oxidoreductase chain 5</fullName>
        <ecNumber evidence="3 10">7.1.1.2</ecNumber>
    </recommendedName>
</protein>
<dbReference type="PANTHER" id="PTHR42829:SF2">
    <property type="entry name" value="NADH-UBIQUINONE OXIDOREDUCTASE CHAIN 5"/>
    <property type="match status" value="1"/>
</dbReference>
<feature type="transmembrane region" description="Helical" evidence="10">
    <location>
        <begin position="220"/>
        <end position="239"/>
    </location>
</feature>
<reference evidence="13" key="1">
    <citation type="submission" date="2013-07" db="EMBL/GenBank/DDBJ databases">
        <title>The comparative mitochondrial genomes from Braconidae subfamilies and the phylogeny of the Hymenoptera.</title>
        <authorList>
            <person name="Li Q."/>
            <person name="Wei S.J."/>
            <person name="Chen X.X."/>
        </authorList>
    </citation>
    <scope>NUCLEOTIDE SEQUENCE</scope>
</reference>
<keyword evidence="8 10" id="KW-0472">Membrane</keyword>
<comment type="function">
    <text evidence="10">Core subunit of the mitochondrial membrane respiratory chain NADH dehydrogenase (Complex I) which catalyzes electron transfer from NADH through the respiratory chain, using ubiquinone as an electron acceptor. Essential for the catalytic activity and assembly of complex I.</text>
</comment>
<feature type="transmembrane region" description="Helical" evidence="10">
    <location>
        <begin position="485"/>
        <end position="502"/>
    </location>
</feature>
<evidence type="ECO:0000256" key="4">
    <source>
        <dbReference type="ARBA" id="ARBA00021096"/>
    </source>
</evidence>
<dbReference type="GO" id="GO:0042773">
    <property type="term" value="P:ATP synthesis coupled electron transport"/>
    <property type="evidence" value="ECO:0007669"/>
    <property type="project" value="InterPro"/>
</dbReference>